<reference evidence="3 4" key="1">
    <citation type="journal article" date="2021" name="MBio">
        <title>A New Model Trypanosomatid, Novymonas esmeraldas: Genomic Perception of Its 'Candidatus Pandoraea novymonadis' Endosymbiont.</title>
        <authorList>
            <person name="Zakharova A."/>
            <person name="Saura A."/>
            <person name="Butenko A."/>
            <person name="Podesvova L."/>
            <person name="Warmusova S."/>
            <person name="Kostygov A.Y."/>
            <person name="Nenarokova A."/>
            <person name="Lukes J."/>
            <person name="Opperdoes F.R."/>
            <person name="Yurchenko V."/>
        </authorList>
    </citation>
    <scope>NUCLEOTIDE SEQUENCE [LARGE SCALE GENOMIC DNA]</scope>
    <source>
        <strain evidence="3 4">E262AT.01</strain>
    </source>
</reference>
<accession>A0AAW0F3F3</accession>
<feature type="region of interest" description="Disordered" evidence="2">
    <location>
        <begin position="425"/>
        <end position="462"/>
    </location>
</feature>
<comment type="caution">
    <text evidence="3">The sequence shown here is derived from an EMBL/GenBank/DDBJ whole genome shotgun (WGS) entry which is preliminary data.</text>
</comment>
<gene>
    <name evidence="3" type="ORF">NESM_000018300</name>
</gene>
<feature type="coiled-coil region" evidence="1">
    <location>
        <begin position="17"/>
        <end position="44"/>
    </location>
</feature>
<dbReference type="EMBL" id="JAECZO010000001">
    <property type="protein sequence ID" value="KAK7199722.1"/>
    <property type="molecule type" value="Genomic_DNA"/>
</dbReference>
<feature type="compositionally biased region" description="Polar residues" evidence="2">
    <location>
        <begin position="425"/>
        <end position="441"/>
    </location>
</feature>
<feature type="region of interest" description="Disordered" evidence="2">
    <location>
        <begin position="305"/>
        <end position="350"/>
    </location>
</feature>
<keyword evidence="4" id="KW-1185">Reference proteome</keyword>
<protein>
    <submittedName>
        <fullName evidence="3">Uncharacterized protein</fullName>
    </submittedName>
</protein>
<feature type="compositionally biased region" description="Polar residues" evidence="2">
    <location>
        <begin position="328"/>
        <end position="343"/>
    </location>
</feature>
<sequence>MQWSASGAAGRRVSSGNEDLQAAIREAERELDRLYQRRRYAEASAESSLRLRIRGSPVRTRVSSPRVSAPPTPPLVHVRSPESVIVPLTLERRRLPSLSGSATVRTGGAAFADPVRRTPPPTEFAMRLSRLLKAVASVHLPHAAAPSPNASRGSQLHSLIASPITASHRGGDVGDLESSSSSSSFLAGLAAFLRDDDPGTRQSRNAVDDVRHVRFSSQSPRVATFSVERPCPDVAETSLVTRTPSAAMAPAAEVCVERLTPGPELDLVRSETATPRRGSLAHGDSSSLLVAPYLTSRISTLLPPRRSVTPRLSETVARSGAVVDDSRAGTSDSQHPQRLNTGQGHADKNVAPRAVEGRVREAAEEQAVTLRRQPGLEPSSSPCTVTAVDLSGLLEGSPIFLRRRERCHVSPRRSAPAAPLFANVTNQLPTGNDVASRTPSQVPGGRSRGTPAPTRTAEGKKRVRFRESVERADGGTGRAGKCPRRRRVRGGVASCVSTAATSPAAGVPNTMPEDLCCEQPGLGADILLACGPTLFFD</sequence>
<evidence type="ECO:0000313" key="4">
    <source>
        <dbReference type="Proteomes" id="UP001430356"/>
    </source>
</evidence>
<keyword evidence="1" id="KW-0175">Coiled coil</keyword>
<evidence type="ECO:0000256" key="2">
    <source>
        <dbReference type="SAM" id="MobiDB-lite"/>
    </source>
</evidence>
<organism evidence="3 4">
    <name type="scientific">Novymonas esmeraldas</name>
    <dbReference type="NCBI Taxonomy" id="1808958"/>
    <lineage>
        <taxon>Eukaryota</taxon>
        <taxon>Discoba</taxon>
        <taxon>Euglenozoa</taxon>
        <taxon>Kinetoplastea</taxon>
        <taxon>Metakinetoplastina</taxon>
        <taxon>Trypanosomatida</taxon>
        <taxon>Trypanosomatidae</taxon>
        <taxon>Novymonas</taxon>
    </lineage>
</organism>
<name>A0AAW0F3F3_9TRYP</name>
<proteinExistence type="predicted"/>
<dbReference type="Proteomes" id="UP001430356">
    <property type="component" value="Unassembled WGS sequence"/>
</dbReference>
<evidence type="ECO:0000256" key="1">
    <source>
        <dbReference type="SAM" id="Coils"/>
    </source>
</evidence>
<dbReference type="AlphaFoldDB" id="A0AAW0F3F3"/>
<evidence type="ECO:0000313" key="3">
    <source>
        <dbReference type="EMBL" id="KAK7199722.1"/>
    </source>
</evidence>